<accession>A0AAN6I273</accession>
<reference evidence="1 3" key="1">
    <citation type="journal article" date="2021" name="G3 (Bethesda)">
        <title>Genomic diversity, chromosomal rearrangements, and interspecies hybridization in the ogataea polymorpha species complex.</title>
        <authorList>
            <person name="Hanson S.J."/>
            <person name="Cinneide E.O."/>
            <person name="Salzberg L.I."/>
            <person name="Wolfe K.H."/>
            <person name="McGowan J."/>
            <person name="Fitzpatrick D.A."/>
            <person name="Matlin K."/>
        </authorList>
    </citation>
    <scope>NUCLEOTIDE SEQUENCE</scope>
    <source>
        <strain evidence="2">81-436-3</strain>
        <strain evidence="1">83-405-1</strain>
    </source>
</reference>
<dbReference type="Proteomes" id="UP000738402">
    <property type="component" value="Unassembled WGS sequence"/>
</dbReference>
<dbReference type="EMBL" id="JAHLUN010000004">
    <property type="protein sequence ID" value="KAG7766678.1"/>
    <property type="molecule type" value="Genomic_DNA"/>
</dbReference>
<evidence type="ECO:0000313" key="3">
    <source>
        <dbReference type="Proteomes" id="UP000697297"/>
    </source>
</evidence>
<dbReference type="Proteomes" id="UP000697297">
    <property type="component" value="Unassembled WGS sequence"/>
</dbReference>
<evidence type="ECO:0000313" key="4">
    <source>
        <dbReference type="Proteomes" id="UP000738402"/>
    </source>
</evidence>
<organism evidence="1 4">
    <name type="scientific">Ogataea haglerorum</name>
    <dbReference type="NCBI Taxonomy" id="1937702"/>
    <lineage>
        <taxon>Eukaryota</taxon>
        <taxon>Fungi</taxon>
        <taxon>Dikarya</taxon>
        <taxon>Ascomycota</taxon>
        <taxon>Saccharomycotina</taxon>
        <taxon>Pichiomycetes</taxon>
        <taxon>Pichiales</taxon>
        <taxon>Pichiaceae</taxon>
        <taxon>Ogataea</taxon>
    </lineage>
</organism>
<evidence type="ECO:0000313" key="1">
    <source>
        <dbReference type="EMBL" id="KAG7729166.1"/>
    </source>
</evidence>
<sequence length="125" mass="13735">MLTSKYCVLPPSRRVLKVKEGPFFVPMIRINPVQKLRAKPFPATDARIELPENGLSSSIEGSNIADVQSYFPSQLNSSVQAMTLPEISRTVSDISNQSSRAETSESIAAFQIVLDDHVMPGTVTR</sequence>
<dbReference type="EMBL" id="JAHLUH010000003">
    <property type="protein sequence ID" value="KAG7729166.1"/>
    <property type="molecule type" value="Genomic_DNA"/>
</dbReference>
<dbReference type="AlphaFoldDB" id="A0AAN6I273"/>
<protein>
    <submittedName>
        <fullName evidence="1">Uncharacterized protein</fullName>
    </submittedName>
</protein>
<name>A0AAN6I273_9ASCO</name>
<keyword evidence="3" id="KW-1185">Reference proteome</keyword>
<evidence type="ECO:0000313" key="2">
    <source>
        <dbReference type="EMBL" id="KAG7766678.1"/>
    </source>
</evidence>
<comment type="caution">
    <text evidence="1">The sequence shown here is derived from an EMBL/GenBank/DDBJ whole genome shotgun (WGS) entry which is preliminary data.</text>
</comment>
<proteinExistence type="predicted"/>
<gene>
    <name evidence="1" type="ORF">KL933_001392</name>
    <name evidence="2" type="ORF">KL946_001866</name>
</gene>